<dbReference type="AlphaFoldDB" id="R9H5Z7"/>
<dbReference type="EMBL" id="AQPN01000008">
    <property type="protein sequence ID" value="EOR96584.1"/>
    <property type="molecule type" value="Genomic_DNA"/>
</dbReference>
<evidence type="ECO:0008006" key="3">
    <source>
        <dbReference type="Google" id="ProtNLM"/>
    </source>
</evidence>
<name>R9H5Z7_9SPHI</name>
<dbReference type="eggNOG" id="ENOG503394Q">
    <property type="taxonomic scope" value="Bacteria"/>
</dbReference>
<comment type="caution">
    <text evidence="1">The sequence shown here is derived from an EMBL/GenBank/DDBJ whole genome shotgun (WGS) entry which is preliminary data.</text>
</comment>
<accession>R9H5Z7</accession>
<proteinExistence type="predicted"/>
<organism evidence="1 2">
    <name type="scientific">Arcticibacter svalbardensis MN12-7</name>
    <dbReference type="NCBI Taxonomy" id="1150600"/>
    <lineage>
        <taxon>Bacteria</taxon>
        <taxon>Pseudomonadati</taxon>
        <taxon>Bacteroidota</taxon>
        <taxon>Sphingobacteriia</taxon>
        <taxon>Sphingobacteriales</taxon>
        <taxon>Sphingobacteriaceae</taxon>
        <taxon>Arcticibacter</taxon>
    </lineage>
</organism>
<gene>
    <name evidence="1" type="ORF">ADIARSV_0215</name>
</gene>
<reference evidence="1 2" key="1">
    <citation type="journal article" date="2013" name="Genome Announc.">
        <title>Draft Genome Sequence of Arcticibacter svalbardensis Strain MN12-7T, a Member of the Family Sphingobacteriaceae Isolated from an Arctic Soil Sample.</title>
        <authorList>
            <person name="Shivaji S."/>
            <person name="Ara S."/>
            <person name="Prasad S."/>
            <person name="Manasa B.P."/>
            <person name="Begum Z."/>
            <person name="Singh A."/>
            <person name="Kumar Pinnaka A."/>
        </authorList>
    </citation>
    <scope>NUCLEOTIDE SEQUENCE [LARGE SCALE GENOMIC DNA]</scope>
    <source>
        <strain evidence="1 2">MN12-7</strain>
    </source>
</reference>
<evidence type="ECO:0000313" key="2">
    <source>
        <dbReference type="Proteomes" id="UP000014174"/>
    </source>
</evidence>
<protein>
    <recommendedName>
        <fullName evidence="3">Outer membrane protein beta-barrel domain-containing protein</fullName>
    </recommendedName>
</protein>
<keyword evidence="2" id="KW-1185">Reference proteome</keyword>
<dbReference type="Proteomes" id="UP000014174">
    <property type="component" value="Unassembled WGS sequence"/>
</dbReference>
<sequence>MLSSSSAQNTYRHFSIGIGAGQTSTFTDFLHADRKLFGYGVFDYYFSPYLNIGMEAQSGSISGHDDQNTSNFQGDFQSLTFKGKLHVGELIRKPQRYIAARASIGDKLVKGIYLGSGGGVFMIMNGINSSESYNNKELFIPALGGIDMYMGAESRLLLNLNYQTNFLLGDKMDGSIRPGSHNDLYQTISIGISYTLGKLTYL</sequence>
<evidence type="ECO:0000313" key="1">
    <source>
        <dbReference type="EMBL" id="EOR96584.1"/>
    </source>
</evidence>